<feature type="chain" id="PRO_5038607006" description="Lipoprotein" evidence="1">
    <location>
        <begin position="22"/>
        <end position="262"/>
    </location>
</feature>
<keyword evidence="1" id="KW-0732">Signal</keyword>
<evidence type="ECO:0008006" key="4">
    <source>
        <dbReference type="Google" id="ProtNLM"/>
    </source>
</evidence>
<accession>I5ASD3</accession>
<dbReference type="OrthoDB" id="2054275at2"/>
<reference evidence="2 3" key="1">
    <citation type="submission" date="2010-08" db="EMBL/GenBank/DDBJ databases">
        <authorList>
            <consortium name="US DOE Joint Genome Institute (JGI-PGF)"/>
            <person name="Lucas S."/>
            <person name="Copeland A."/>
            <person name="Lapidus A."/>
            <person name="Cheng J.-F."/>
            <person name="Bruce D."/>
            <person name="Goodwin L."/>
            <person name="Pitluck S."/>
            <person name="Land M.L."/>
            <person name="Hauser L."/>
            <person name="Chang Y.-J."/>
            <person name="Anderson I.J."/>
            <person name="Johnson E."/>
            <person name="Mulhopadhyay B."/>
            <person name="Kyrpides N."/>
            <person name="Woyke T.J."/>
        </authorList>
    </citation>
    <scope>NUCLEOTIDE SEQUENCE [LARGE SCALE GENOMIC DNA]</scope>
    <source>
        <strain evidence="2 3">6</strain>
    </source>
</reference>
<dbReference type="PROSITE" id="PS51257">
    <property type="entry name" value="PROKAR_LIPOPROTEIN"/>
    <property type="match status" value="1"/>
</dbReference>
<sequence length="262" mass="27631">MKKSTKFVAALLIGAMTLSMAGCQSKEEKTTSSSVTAASSVDTESVSEVATSYDFEDVLADSYETVATSATSESVESTSEEFNVGASAGAEYTNETFNLKFALPDGWSFFDEAQMEQLNATIGDKMNSKEVADAIKSGKAYIDMYASTADQLKTVNINLADAHVDIEAAGGADIMMSDTVLNTTKNALEAQGITGIEVTKGTTTFLGKSDTPAIIVKGEFNGVEVHETLVYAISGHYLATITAASFGEDVTQDILNGFTTLN</sequence>
<evidence type="ECO:0000313" key="3">
    <source>
        <dbReference type="Proteomes" id="UP000005753"/>
    </source>
</evidence>
<proteinExistence type="predicted"/>
<evidence type="ECO:0000313" key="2">
    <source>
        <dbReference type="EMBL" id="EIM56706.1"/>
    </source>
</evidence>
<gene>
    <name evidence="2" type="ORF">EubceDRAFT1_0877</name>
</gene>
<reference evidence="2 3" key="2">
    <citation type="submission" date="2012-02" db="EMBL/GenBank/DDBJ databases">
        <title>Improved High-Quality Draft sequence of Eubacterium cellulosolvens 6.</title>
        <authorList>
            <consortium name="US DOE Joint Genome Institute"/>
            <person name="Lucas S."/>
            <person name="Han J."/>
            <person name="Lapidus A."/>
            <person name="Cheng J.-F."/>
            <person name="Goodwin L."/>
            <person name="Pitluck S."/>
            <person name="Peters L."/>
            <person name="Mikhailova N."/>
            <person name="Gu W."/>
            <person name="Detter J.C."/>
            <person name="Han C."/>
            <person name="Tapia R."/>
            <person name="Land M."/>
            <person name="Hauser L."/>
            <person name="Kyrpides N."/>
            <person name="Ivanova N."/>
            <person name="Pagani I."/>
            <person name="Johnson E."/>
            <person name="Mukhopadhyay B."/>
            <person name="Anderson I."/>
            <person name="Woyke T."/>
        </authorList>
    </citation>
    <scope>NUCLEOTIDE SEQUENCE [LARGE SCALE GENOMIC DNA]</scope>
    <source>
        <strain evidence="2 3">6</strain>
    </source>
</reference>
<name>I5ASD3_EUBC6</name>
<evidence type="ECO:0000256" key="1">
    <source>
        <dbReference type="SAM" id="SignalP"/>
    </source>
</evidence>
<dbReference type="HOGENOM" id="CLU_1060679_0_0_9"/>
<feature type="signal peptide" evidence="1">
    <location>
        <begin position="1"/>
        <end position="21"/>
    </location>
</feature>
<dbReference type="AlphaFoldDB" id="I5ASD3"/>
<protein>
    <recommendedName>
        <fullName evidence="4">Lipoprotein</fullName>
    </recommendedName>
</protein>
<dbReference type="eggNOG" id="ENOG5032ZWR">
    <property type="taxonomic scope" value="Bacteria"/>
</dbReference>
<dbReference type="EMBL" id="CM001487">
    <property type="protein sequence ID" value="EIM56706.1"/>
    <property type="molecule type" value="Genomic_DNA"/>
</dbReference>
<dbReference type="Proteomes" id="UP000005753">
    <property type="component" value="Chromosome"/>
</dbReference>
<dbReference type="STRING" id="633697.EubceDRAFT1_0877"/>
<organism evidence="2 3">
    <name type="scientific">Eubacterium cellulosolvens (strain ATCC 43171 / JCM 9499 / 6)</name>
    <name type="common">Cillobacterium cellulosolvens</name>
    <dbReference type="NCBI Taxonomy" id="633697"/>
    <lineage>
        <taxon>Bacteria</taxon>
        <taxon>Bacillati</taxon>
        <taxon>Bacillota</taxon>
        <taxon>Clostridia</taxon>
        <taxon>Eubacteriales</taxon>
        <taxon>Eubacteriaceae</taxon>
        <taxon>Eubacterium</taxon>
    </lineage>
</organism>
<keyword evidence="3" id="KW-1185">Reference proteome</keyword>